<dbReference type="InterPro" id="IPR005119">
    <property type="entry name" value="LysR_subst-bd"/>
</dbReference>
<gene>
    <name evidence="6" type="ORF">PIN31115_03862</name>
</gene>
<dbReference type="PANTHER" id="PTHR30537:SF79">
    <property type="entry name" value="TRANSCRIPTIONAL REGULATOR-RELATED"/>
    <property type="match status" value="1"/>
</dbReference>
<evidence type="ECO:0000256" key="1">
    <source>
        <dbReference type="ARBA" id="ARBA00009437"/>
    </source>
</evidence>
<protein>
    <submittedName>
        <fullName evidence="6">Transcriptional regulator</fullName>
    </submittedName>
</protein>
<keyword evidence="2" id="KW-0805">Transcription regulation</keyword>
<dbReference type="Pfam" id="PF03466">
    <property type="entry name" value="LysR_substrate"/>
    <property type="match status" value="1"/>
</dbReference>
<dbReference type="PRINTS" id="PR00039">
    <property type="entry name" value="HTHLYSR"/>
</dbReference>
<dbReference type="RefSeq" id="WP_150685414.1">
    <property type="nucleotide sequence ID" value="NZ_CABPSI010000004.1"/>
</dbReference>
<dbReference type="Proteomes" id="UP000333828">
    <property type="component" value="Unassembled WGS sequence"/>
</dbReference>
<evidence type="ECO:0000313" key="6">
    <source>
        <dbReference type="EMBL" id="VVE35545.1"/>
    </source>
</evidence>
<feature type="domain" description="HTH lysR-type" evidence="5">
    <location>
        <begin position="9"/>
        <end position="68"/>
    </location>
</feature>
<dbReference type="GO" id="GO:0043565">
    <property type="term" value="F:sequence-specific DNA binding"/>
    <property type="evidence" value="ECO:0007669"/>
    <property type="project" value="TreeGrafter"/>
</dbReference>
<keyword evidence="7" id="KW-1185">Reference proteome</keyword>
<dbReference type="Gene3D" id="3.40.190.10">
    <property type="entry name" value="Periplasmic binding protein-like II"/>
    <property type="match status" value="2"/>
</dbReference>
<dbReference type="Pfam" id="PF00126">
    <property type="entry name" value="HTH_1"/>
    <property type="match status" value="1"/>
</dbReference>
<dbReference type="SUPFAM" id="SSF46785">
    <property type="entry name" value="Winged helix' DNA-binding domain"/>
    <property type="match status" value="1"/>
</dbReference>
<organism evidence="6 7">
    <name type="scientific">Pandoraea iniqua</name>
    <dbReference type="NCBI Taxonomy" id="2508288"/>
    <lineage>
        <taxon>Bacteria</taxon>
        <taxon>Pseudomonadati</taxon>
        <taxon>Pseudomonadota</taxon>
        <taxon>Betaproteobacteria</taxon>
        <taxon>Burkholderiales</taxon>
        <taxon>Burkholderiaceae</taxon>
        <taxon>Pandoraea</taxon>
    </lineage>
</organism>
<dbReference type="PANTHER" id="PTHR30537">
    <property type="entry name" value="HTH-TYPE TRANSCRIPTIONAL REGULATOR"/>
    <property type="match status" value="1"/>
</dbReference>
<dbReference type="PROSITE" id="PS50931">
    <property type="entry name" value="HTH_LYSR"/>
    <property type="match status" value="1"/>
</dbReference>
<keyword evidence="3" id="KW-0238">DNA-binding</keyword>
<proteinExistence type="inferred from homology"/>
<dbReference type="InterPro" id="IPR058163">
    <property type="entry name" value="LysR-type_TF_proteobact-type"/>
</dbReference>
<dbReference type="InterPro" id="IPR000847">
    <property type="entry name" value="LysR_HTH_N"/>
</dbReference>
<dbReference type="GO" id="GO:0003700">
    <property type="term" value="F:DNA-binding transcription factor activity"/>
    <property type="evidence" value="ECO:0007669"/>
    <property type="project" value="InterPro"/>
</dbReference>
<accession>A0A5E4XH91</accession>
<dbReference type="Gene3D" id="1.10.10.10">
    <property type="entry name" value="Winged helix-like DNA-binding domain superfamily/Winged helix DNA-binding domain"/>
    <property type="match status" value="1"/>
</dbReference>
<evidence type="ECO:0000256" key="4">
    <source>
        <dbReference type="ARBA" id="ARBA00023163"/>
    </source>
</evidence>
<dbReference type="InterPro" id="IPR036388">
    <property type="entry name" value="WH-like_DNA-bd_sf"/>
</dbReference>
<keyword evidence="4" id="KW-0804">Transcription</keyword>
<sequence>MKTLPKHLPPLPALRAFEAVARLGSVSRAAEELHVTKGAVSQQIKALELDIGGTLLRRGTRDQKAEPTELGTAFLRSVQRSLGLLEIACRETRLAASGYQRRRLSLSANASFSALWLVPRIGRFMEQRPDIDIEVHLHTNQNPSWKTRDIDLAFLHINDRGSRVAQPDDVPLVGETVVPVCSPSLVARSRHDDPALFTRHRLIAEDHTASPETSWNAWLDRMDVASAASRDPLILHGMSAVVSAAVSGVGIALGRTPLIDEEVAASRLVILVPDLRLAGSWRYIMRRHPERAPDEAVMAFVEFCGNETALPR</sequence>
<dbReference type="SUPFAM" id="SSF53850">
    <property type="entry name" value="Periplasmic binding protein-like II"/>
    <property type="match status" value="1"/>
</dbReference>
<evidence type="ECO:0000256" key="3">
    <source>
        <dbReference type="ARBA" id="ARBA00023125"/>
    </source>
</evidence>
<dbReference type="AlphaFoldDB" id="A0A5E4XH91"/>
<dbReference type="EMBL" id="CABPSI010000004">
    <property type="protein sequence ID" value="VVE35545.1"/>
    <property type="molecule type" value="Genomic_DNA"/>
</dbReference>
<evidence type="ECO:0000313" key="7">
    <source>
        <dbReference type="Proteomes" id="UP000333828"/>
    </source>
</evidence>
<name>A0A5E4XH91_9BURK</name>
<dbReference type="InterPro" id="IPR036390">
    <property type="entry name" value="WH_DNA-bd_sf"/>
</dbReference>
<reference evidence="6 7" key="1">
    <citation type="submission" date="2019-08" db="EMBL/GenBank/DDBJ databases">
        <authorList>
            <person name="Peeters C."/>
        </authorList>
    </citation>
    <scope>NUCLEOTIDE SEQUENCE [LARGE SCALE GENOMIC DNA]</scope>
    <source>
        <strain evidence="6 7">LMG 31115</strain>
    </source>
</reference>
<dbReference type="GO" id="GO:0006351">
    <property type="term" value="P:DNA-templated transcription"/>
    <property type="evidence" value="ECO:0007669"/>
    <property type="project" value="TreeGrafter"/>
</dbReference>
<evidence type="ECO:0000256" key="2">
    <source>
        <dbReference type="ARBA" id="ARBA00023015"/>
    </source>
</evidence>
<comment type="similarity">
    <text evidence="1">Belongs to the LysR transcriptional regulatory family.</text>
</comment>
<evidence type="ECO:0000259" key="5">
    <source>
        <dbReference type="PROSITE" id="PS50931"/>
    </source>
</evidence>